<evidence type="ECO:0000256" key="1">
    <source>
        <dbReference type="ARBA" id="ARBA00022553"/>
    </source>
</evidence>
<dbReference type="SUPFAM" id="SSF52172">
    <property type="entry name" value="CheY-like"/>
    <property type="match status" value="1"/>
</dbReference>
<evidence type="ECO:0000256" key="2">
    <source>
        <dbReference type="ARBA" id="ARBA00023012"/>
    </source>
</evidence>
<dbReference type="AlphaFoldDB" id="A0A931GBQ0"/>
<feature type="modified residue" description="4-aspartylphosphate" evidence="6">
    <location>
        <position position="54"/>
    </location>
</feature>
<protein>
    <submittedName>
        <fullName evidence="10">Response regulator</fullName>
    </submittedName>
</protein>
<keyword evidence="2" id="KW-0902">Two-component regulatory system</keyword>
<dbReference type="InterPro" id="IPR036388">
    <property type="entry name" value="WH-like_DNA-bd_sf"/>
</dbReference>
<dbReference type="SMART" id="SM00448">
    <property type="entry name" value="REC"/>
    <property type="match status" value="1"/>
</dbReference>
<reference evidence="10" key="1">
    <citation type="submission" date="2020-07" db="EMBL/GenBank/DDBJ databases">
        <title>Severe corrosion of carbon steel in oil field produced water can be linked to methanogenic archaea containing a special type of NiFe hydrogenase.</title>
        <authorList>
            <person name="Lahme S."/>
            <person name="Mand J."/>
            <person name="Longwell J."/>
            <person name="Smith R."/>
            <person name="Enning D."/>
        </authorList>
    </citation>
    <scope>NUCLEOTIDE SEQUENCE</scope>
    <source>
        <strain evidence="10">MIC098Bin6</strain>
    </source>
</reference>
<evidence type="ECO:0000256" key="4">
    <source>
        <dbReference type="ARBA" id="ARBA00023125"/>
    </source>
</evidence>
<dbReference type="Pfam" id="PF00486">
    <property type="entry name" value="Trans_reg_C"/>
    <property type="match status" value="1"/>
</dbReference>
<dbReference type="Gene3D" id="6.10.250.690">
    <property type="match status" value="1"/>
</dbReference>
<evidence type="ECO:0000256" key="7">
    <source>
        <dbReference type="PROSITE-ProRule" id="PRU01091"/>
    </source>
</evidence>
<dbReference type="PROSITE" id="PS50110">
    <property type="entry name" value="RESPONSE_REGULATORY"/>
    <property type="match status" value="1"/>
</dbReference>
<dbReference type="Gene3D" id="3.40.50.2300">
    <property type="match status" value="1"/>
</dbReference>
<dbReference type="CDD" id="cd00383">
    <property type="entry name" value="trans_reg_C"/>
    <property type="match status" value="1"/>
</dbReference>
<name>A0A931GBQ0_9BACT</name>
<evidence type="ECO:0000256" key="6">
    <source>
        <dbReference type="PROSITE-ProRule" id="PRU00169"/>
    </source>
</evidence>
<keyword evidence="3" id="KW-0805">Transcription regulation</keyword>
<dbReference type="GO" id="GO:0000976">
    <property type="term" value="F:transcription cis-regulatory region binding"/>
    <property type="evidence" value="ECO:0007669"/>
    <property type="project" value="TreeGrafter"/>
</dbReference>
<dbReference type="Gene3D" id="1.10.10.10">
    <property type="entry name" value="Winged helix-like DNA-binding domain superfamily/Winged helix DNA-binding domain"/>
    <property type="match status" value="1"/>
</dbReference>
<gene>
    <name evidence="10" type="ORF">H0S81_06700</name>
</gene>
<dbReference type="SMART" id="SM00862">
    <property type="entry name" value="Trans_reg_C"/>
    <property type="match status" value="1"/>
</dbReference>
<keyword evidence="5" id="KW-0804">Transcription</keyword>
<feature type="DNA-binding region" description="OmpR/PhoB-type" evidence="7">
    <location>
        <begin position="134"/>
        <end position="230"/>
    </location>
</feature>
<dbReference type="GO" id="GO:0000156">
    <property type="term" value="F:phosphorelay response regulator activity"/>
    <property type="evidence" value="ECO:0007669"/>
    <property type="project" value="TreeGrafter"/>
</dbReference>
<keyword evidence="1 6" id="KW-0597">Phosphoprotein</keyword>
<dbReference type="Pfam" id="PF00072">
    <property type="entry name" value="Response_reg"/>
    <property type="match status" value="1"/>
</dbReference>
<dbReference type="InterPro" id="IPR011006">
    <property type="entry name" value="CheY-like_superfamily"/>
</dbReference>
<evidence type="ECO:0000313" key="11">
    <source>
        <dbReference type="Proteomes" id="UP000706172"/>
    </source>
</evidence>
<keyword evidence="4 7" id="KW-0238">DNA-binding</keyword>
<dbReference type="InterPro" id="IPR039420">
    <property type="entry name" value="WalR-like"/>
</dbReference>
<proteinExistence type="predicted"/>
<dbReference type="FunFam" id="3.40.50.2300:FF:000001">
    <property type="entry name" value="DNA-binding response regulator PhoB"/>
    <property type="match status" value="1"/>
</dbReference>
<feature type="domain" description="OmpR/PhoB-type" evidence="9">
    <location>
        <begin position="134"/>
        <end position="230"/>
    </location>
</feature>
<dbReference type="InterPro" id="IPR001867">
    <property type="entry name" value="OmpR/PhoB-type_DNA-bd"/>
</dbReference>
<dbReference type="GO" id="GO:0032993">
    <property type="term" value="C:protein-DNA complex"/>
    <property type="evidence" value="ECO:0007669"/>
    <property type="project" value="TreeGrafter"/>
</dbReference>
<evidence type="ECO:0000313" key="10">
    <source>
        <dbReference type="EMBL" id="MBG0779599.1"/>
    </source>
</evidence>
<dbReference type="SUPFAM" id="SSF46894">
    <property type="entry name" value="C-terminal effector domain of the bipartite response regulators"/>
    <property type="match status" value="1"/>
</dbReference>
<dbReference type="Proteomes" id="UP000706172">
    <property type="component" value="Unassembled WGS sequence"/>
</dbReference>
<evidence type="ECO:0000256" key="3">
    <source>
        <dbReference type="ARBA" id="ARBA00023015"/>
    </source>
</evidence>
<evidence type="ECO:0000259" key="9">
    <source>
        <dbReference type="PROSITE" id="PS51755"/>
    </source>
</evidence>
<dbReference type="PROSITE" id="PS51755">
    <property type="entry name" value="OMPR_PHOB"/>
    <property type="match status" value="1"/>
</dbReference>
<evidence type="ECO:0000259" key="8">
    <source>
        <dbReference type="PROSITE" id="PS50110"/>
    </source>
</evidence>
<feature type="domain" description="Response regulatory" evidence="8">
    <location>
        <begin position="5"/>
        <end position="121"/>
    </location>
</feature>
<dbReference type="EMBL" id="JACCQK010000374">
    <property type="protein sequence ID" value="MBG0779599.1"/>
    <property type="molecule type" value="Genomic_DNA"/>
</dbReference>
<accession>A0A931GBQ0</accession>
<dbReference type="GO" id="GO:0006355">
    <property type="term" value="P:regulation of DNA-templated transcription"/>
    <property type="evidence" value="ECO:0007669"/>
    <property type="project" value="InterPro"/>
</dbReference>
<organism evidence="10 11">
    <name type="scientific">Desulfotignum balticum</name>
    <dbReference type="NCBI Taxonomy" id="115781"/>
    <lineage>
        <taxon>Bacteria</taxon>
        <taxon>Pseudomonadati</taxon>
        <taxon>Thermodesulfobacteriota</taxon>
        <taxon>Desulfobacteria</taxon>
        <taxon>Desulfobacterales</taxon>
        <taxon>Desulfobacteraceae</taxon>
        <taxon>Desulfotignum</taxon>
    </lineage>
</organism>
<dbReference type="PANTHER" id="PTHR48111">
    <property type="entry name" value="REGULATOR OF RPOS"/>
    <property type="match status" value="1"/>
</dbReference>
<sequence>MPRETILIVDDEEDIIELIKYNLKTEGYVILTAGTGEQAIKTARQSLPDLIVLDLMLPGIDGLEVTRYLKKNDQTAGIPIVMVTAKGEESDVVTGLELGANDYISKPFSPRELVARIRAILRRRRKTGANESASGIRQVGDMVIDRARHVVTLQGEPVDLTLSEFELLSFLADKKGWVFTRGQIMDAVHGENYAVTERSIDVIIVGLRKKLKSHAGLIETVRGVGYRFKESL</sequence>
<evidence type="ECO:0000256" key="5">
    <source>
        <dbReference type="ARBA" id="ARBA00023163"/>
    </source>
</evidence>
<dbReference type="PANTHER" id="PTHR48111:SF1">
    <property type="entry name" value="TWO-COMPONENT RESPONSE REGULATOR ORR33"/>
    <property type="match status" value="1"/>
</dbReference>
<dbReference type="GO" id="GO:0005829">
    <property type="term" value="C:cytosol"/>
    <property type="evidence" value="ECO:0007669"/>
    <property type="project" value="TreeGrafter"/>
</dbReference>
<comment type="caution">
    <text evidence="10">The sequence shown here is derived from an EMBL/GenBank/DDBJ whole genome shotgun (WGS) entry which is preliminary data.</text>
</comment>
<dbReference type="InterPro" id="IPR001789">
    <property type="entry name" value="Sig_transdc_resp-reg_receiver"/>
</dbReference>
<dbReference type="InterPro" id="IPR016032">
    <property type="entry name" value="Sig_transdc_resp-reg_C-effctor"/>
</dbReference>